<dbReference type="Gene3D" id="3.20.20.70">
    <property type="entry name" value="Aldolase class I"/>
    <property type="match status" value="1"/>
</dbReference>
<dbReference type="HOGENOM" id="CLU_034247_2_0_0"/>
<sequence>MKKDSWSRTRTGTILDAIVATKRREVAEARERVPLGDLVRRAEARDAPLDFRGALTRPGPIALIAEIKKASPSAGVIRPDFDPVAIARSYRRHGASCLSVLTDRDYFQGSLDDLERVREQVAIPILRKDFTIDEYQVVEARASGADAILLIAEVLDDHDLAFLLQAGRRWGMAVLVEFHDPTHLDRVVQAGADLVGINNRDLKRFVTDLETTFRLRDRIPPGVVVVSESGITRRDQVERLERVGVSAILVGESLMREQDPGRAIDRLLGRDSQSSE</sequence>
<dbReference type="CDD" id="cd00331">
    <property type="entry name" value="IGPS"/>
    <property type="match status" value="1"/>
</dbReference>
<organism evidence="10 11">
    <name type="scientific">Isosphaera pallida (strain ATCC 43644 / DSM 9630 / IS1B)</name>
    <dbReference type="NCBI Taxonomy" id="575540"/>
    <lineage>
        <taxon>Bacteria</taxon>
        <taxon>Pseudomonadati</taxon>
        <taxon>Planctomycetota</taxon>
        <taxon>Planctomycetia</taxon>
        <taxon>Isosphaerales</taxon>
        <taxon>Isosphaeraceae</taxon>
        <taxon>Isosphaera</taxon>
    </lineage>
</organism>
<dbReference type="GO" id="GO:0004640">
    <property type="term" value="F:phosphoribosylanthranilate isomerase activity"/>
    <property type="evidence" value="ECO:0007669"/>
    <property type="project" value="TreeGrafter"/>
</dbReference>
<protein>
    <recommendedName>
        <fullName evidence="8">Indole-3-glycerol phosphate synthase</fullName>
        <shortName evidence="8">IGPS</shortName>
        <ecNumber evidence="8">4.1.1.48</ecNumber>
    </recommendedName>
</protein>
<evidence type="ECO:0000313" key="10">
    <source>
        <dbReference type="EMBL" id="ADV64226.1"/>
    </source>
</evidence>
<dbReference type="GO" id="GO:0000162">
    <property type="term" value="P:L-tryptophan biosynthetic process"/>
    <property type="evidence" value="ECO:0007669"/>
    <property type="project" value="UniProtKB-UniRule"/>
</dbReference>
<proteinExistence type="inferred from homology"/>
<dbReference type="Pfam" id="PF00218">
    <property type="entry name" value="IGPS"/>
    <property type="match status" value="1"/>
</dbReference>
<dbReference type="STRING" id="575540.Isop_3670"/>
<dbReference type="HAMAP" id="MF_00134_A">
    <property type="entry name" value="IGPS_A"/>
    <property type="match status" value="1"/>
</dbReference>
<gene>
    <name evidence="8" type="primary">trpC</name>
    <name evidence="10" type="ordered locus">Isop_3670</name>
</gene>
<feature type="domain" description="Indole-3-glycerol phosphate synthase" evidence="9">
    <location>
        <begin position="15"/>
        <end position="267"/>
    </location>
</feature>
<keyword evidence="5 8" id="KW-0822">Tryptophan biosynthesis</keyword>
<comment type="catalytic activity">
    <reaction evidence="1 8">
        <text>1-(2-carboxyphenylamino)-1-deoxy-D-ribulose 5-phosphate + H(+) = (1S,2R)-1-C-(indol-3-yl)glycerol 3-phosphate + CO2 + H2O</text>
        <dbReference type="Rhea" id="RHEA:23476"/>
        <dbReference type="ChEBI" id="CHEBI:15377"/>
        <dbReference type="ChEBI" id="CHEBI:15378"/>
        <dbReference type="ChEBI" id="CHEBI:16526"/>
        <dbReference type="ChEBI" id="CHEBI:58613"/>
        <dbReference type="ChEBI" id="CHEBI:58866"/>
        <dbReference type="EC" id="4.1.1.48"/>
    </reaction>
</comment>
<dbReference type="SUPFAM" id="SSF51366">
    <property type="entry name" value="Ribulose-phoshate binding barrel"/>
    <property type="match status" value="1"/>
</dbReference>
<dbReference type="NCBIfam" id="NF001377">
    <property type="entry name" value="PRK00278.2-4"/>
    <property type="match status" value="1"/>
</dbReference>
<evidence type="ECO:0000256" key="5">
    <source>
        <dbReference type="ARBA" id="ARBA00022822"/>
    </source>
</evidence>
<evidence type="ECO:0000256" key="3">
    <source>
        <dbReference type="ARBA" id="ARBA00022605"/>
    </source>
</evidence>
<evidence type="ECO:0000256" key="2">
    <source>
        <dbReference type="ARBA" id="ARBA00004696"/>
    </source>
</evidence>
<evidence type="ECO:0000256" key="8">
    <source>
        <dbReference type="HAMAP-Rule" id="MF_00134"/>
    </source>
</evidence>
<keyword evidence="7 8" id="KW-0456">Lyase</keyword>
<dbReference type="EC" id="4.1.1.48" evidence="8"/>
<dbReference type="InterPro" id="IPR013798">
    <property type="entry name" value="Indole-3-glycerol_P_synth_dom"/>
</dbReference>
<dbReference type="UniPathway" id="UPA00035">
    <property type="reaction ID" value="UER00043"/>
</dbReference>
<dbReference type="InterPro" id="IPR045186">
    <property type="entry name" value="Indole-3-glycerol_P_synth"/>
</dbReference>
<dbReference type="InterPro" id="IPR011060">
    <property type="entry name" value="RibuloseP-bd_barrel"/>
</dbReference>
<dbReference type="InParanoid" id="E8QZ97"/>
<keyword evidence="4 8" id="KW-0210">Decarboxylase</keyword>
<comment type="pathway">
    <text evidence="2 8">Amino-acid biosynthesis; L-tryptophan biosynthesis; L-tryptophan from chorismate: step 4/5.</text>
</comment>
<dbReference type="KEGG" id="ipa:Isop_3670"/>
<evidence type="ECO:0000313" key="11">
    <source>
        <dbReference type="Proteomes" id="UP000008631"/>
    </source>
</evidence>
<evidence type="ECO:0000256" key="1">
    <source>
        <dbReference type="ARBA" id="ARBA00001633"/>
    </source>
</evidence>
<dbReference type="FunCoup" id="E8QZ97">
    <property type="interactions" value="316"/>
</dbReference>
<dbReference type="PANTHER" id="PTHR22854:SF2">
    <property type="entry name" value="INDOLE-3-GLYCEROL-PHOSPHATE SYNTHASE"/>
    <property type="match status" value="1"/>
</dbReference>
<reference evidence="10 11" key="1">
    <citation type="journal article" date="2011" name="Stand. Genomic Sci.">
        <title>Complete genome sequence of Isosphaera pallida type strain (IS1B).</title>
        <authorList>
            <consortium name="US DOE Joint Genome Institute (JGI-PGF)"/>
            <person name="Goker M."/>
            <person name="Cleland D."/>
            <person name="Saunders E."/>
            <person name="Lapidus A."/>
            <person name="Nolan M."/>
            <person name="Lucas S."/>
            <person name="Hammon N."/>
            <person name="Deshpande S."/>
            <person name="Cheng J.F."/>
            <person name="Tapia R."/>
            <person name="Han C."/>
            <person name="Goodwin L."/>
            <person name="Pitluck S."/>
            <person name="Liolios K."/>
            <person name="Pagani I."/>
            <person name="Ivanova N."/>
            <person name="Mavromatis K."/>
            <person name="Pati A."/>
            <person name="Chen A."/>
            <person name="Palaniappan K."/>
            <person name="Land M."/>
            <person name="Hauser L."/>
            <person name="Chang Y.J."/>
            <person name="Jeffries C.D."/>
            <person name="Detter J.C."/>
            <person name="Beck B."/>
            <person name="Woyke T."/>
            <person name="Bristow J."/>
            <person name="Eisen J.A."/>
            <person name="Markowitz V."/>
            <person name="Hugenholtz P."/>
            <person name="Kyrpides N.C."/>
            <person name="Klenk H.P."/>
        </authorList>
    </citation>
    <scope>NUCLEOTIDE SEQUENCE [LARGE SCALE GENOMIC DNA]</scope>
    <source>
        <strain evidence="11">ATCC 43644 / DSM 9630 / IS1B</strain>
    </source>
</reference>
<dbReference type="GO" id="GO:0004425">
    <property type="term" value="F:indole-3-glycerol-phosphate synthase activity"/>
    <property type="evidence" value="ECO:0007669"/>
    <property type="project" value="UniProtKB-UniRule"/>
</dbReference>
<dbReference type="RefSeq" id="WP_013566514.1">
    <property type="nucleotide sequence ID" value="NC_014962.1"/>
</dbReference>
<dbReference type="PROSITE" id="PS00614">
    <property type="entry name" value="IGPS"/>
    <property type="match status" value="1"/>
</dbReference>
<dbReference type="InterPro" id="IPR013785">
    <property type="entry name" value="Aldolase_TIM"/>
</dbReference>
<dbReference type="eggNOG" id="COG0134">
    <property type="taxonomic scope" value="Bacteria"/>
</dbReference>
<evidence type="ECO:0000256" key="4">
    <source>
        <dbReference type="ARBA" id="ARBA00022793"/>
    </source>
</evidence>
<keyword evidence="11" id="KW-1185">Reference proteome</keyword>
<dbReference type="PANTHER" id="PTHR22854">
    <property type="entry name" value="TRYPTOPHAN BIOSYNTHESIS PROTEIN"/>
    <property type="match status" value="1"/>
</dbReference>
<keyword evidence="6 8" id="KW-0057">Aromatic amino acid biosynthesis</keyword>
<keyword evidence="3 8" id="KW-0028">Amino-acid biosynthesis</keyword>
<dbReference type="Proteomes" id="UP000008631">
    <property type="component" value="Chromosome"/>
</dbReference>
<comment type="similarity">
    <text evidence="8">Belongs to the TrpC family.</text>
</comment>
<name>E8QZ97_ISOPI</name>
<evidence type="ECO:0000259" key="9">
    <source>
        <dbReference type="Pfam" id="PF00218"/>
    </source>
</evidence>
<dbReference type="FunFam" id="3.20.20.70:FF:000024">
    <property type="entry name" value="Indole-3-glycerol phosphate synthase"/>
    <property type="match status" value="1"/>
</dbReference>
<dbReference type="EMBL" id="CP002353">
    <property type="protein sequence ID" value="ADV64226.1"/>
    <property type="molecule type" value="Genomic_DNA"/>
</dbReference>
<evidence type="ECO:0000256" key="6">
    <source>
        <dbReference type="ARBA" id="ARBA00023141"/>
    </source>
</evidence>
<dbReference type="HAMAP" id="MF_00134_B">
    <property type="entry name" value="IGPS_B"/>
    <property type="match status" value="1"/>
</dbReference>
<dbReference type="InterPro" id="IPR001468">
    <property type="entry name" value="Indole-3-GlycerolPSynthase_CS"/>
</dbReference>
<evidence type="ECO:0000256" key="7">
    <source>
        <dbReference type="ARBA" id="ARBA00023239"/>
    </source>
</evidence>
<accession>E8QZ97</accession>
<dbReference type="AlphaFoldDB" id="E8QZ97"/>